<dbReference type="EMBL" id="UOFS01000013">
    <property type="protein sequence ID" value="VAW93181.1"/>
    <property type="molecule type" value="Genomic_DNA"/>
</dbReference>
<keyword evidence="3" id="KW-0328">Glycosyltransferase</keyword>
<dbReference type="PANTHER" id="PTHR43646">
    <property type="entry name" value="GLYCOSYLTRANSFERASE"/>
    <property type="match status" value="1"/>
</dbReference>
<accession>A0A3B0ZND7</accession>
<sequence length="231" mass="26641">MSTNEPKISIIIPVINEATSIINFLKPLQYYRNKGHELILVDGGSHDDTLKLSQNYVDQTFSSKLGRAAQMNFGAKHANNTILLFLHSDTYLPNSADTIIINALTKNKIWGRFNVELSNNRFIFRTIAWLMNLRSKITKLATGDQAIFINKKIFNNIKGYPDIPLMEDIALCKNLRKKYSCVCLSNKIITSSRRWEKNGIYHTIILMWRIRALYYFGVSPKRLAELYYGKK</sequence>
<dbReference type="GO" id="GO:0016757">
    <property type="term" value="F:glycosyltransferase activity"/>
    <property type="evidence" value="ECO:0007669"/>
    <property type="project" value="UniProtKB-KW"/>
</dbReference>
<dbReference type="NCBIfam" id="TIGR04283">
    <property type="entry name" value="glyco_like_mftF"/>
    <property type="match status" value="1"/>
</dbReference>
<evidence type="ECO:0000256" key="5">
    <source>
        <dbReference type="ARBA" id="ARBA00023136"/>
    </source>
</evidence>
<dbReference type="InterPro" id="IPR029044">
    <property type="entry name" value="Nucleotide-diphossugar_trans"/>
</dbReference>
<dbReference type="PANTHER" id="PTHR43646:SF2">
    <property type="entry name" value="GLYCOSYLTRANSFERASE 2-LIKE DOMAIN-CONTAINING PROTEIN"/>
    <property type="match status" value="1"/>
</dbReference>
<reference evidence="7" key="1">
    <citation type="submission" date="2018-06" db="EMBL/GenBank/DDBJ databases">
        <authorList>
            <person name="Zhirakovskaya E."/>
        </authorList>
    </citation>
    <scope>NUCLEOTIDE SEQUENCE</scope>
</reference>
<dbReference type="GO" id="GO:0005886">
    <property type="term" value="C:plasma membrane"/>
    <property type="evidence" value="ECO:0007669"/>
    <property type="project" value="UniProtKB-SubCell"/>
</dbReference>
<dbReference type="SUPFAM" id="SSF53448">
    <property type="entry name" value="Nucleotide-diphospho-sugar transferases"/>
    <property type="match status" value="1"/>
</dbReference>
<evidence type="ECO:0000256" key="2">
    <source>
        <dbReference type="ARBA" id="ARBA00022475"/>
    </source>
</evidence>
<dbReference type="AlphaFoldDB" id="A0A3B0ZND7"/>
<keyword evidence="5" id="KW-0472">Membrane</keyword>
<evidence type="ECO:0000313" key="7">
    <source>
        <dbReference type="EMBL" id="VAW93181.1"/>
    </source>
</evidence>
<evidence type="ECO:0000256" key="4">
    <source>
        <dbReference type="ARBA" id="ARBA00022679"/>
    </source>
</evidence>
<dbReference type="CDD" id="cd02522">
    <property type="entry name" value="GT_2_like_a"/>
    <property type="match status" value="1"/>
</dbReference>
<comment type="subcellular location">
    <subcellularLocation>
        <location evidence="1">Cell membrane</location>
    </subcellularLocation>
</comment>
<evidence type="ECO:0000256" key="1">
    <source>
        <dbReference type="ARBA" id="ARBA00004236"/>
    </source>
</evidence>
<feature type="domain" description="Glycosyltransferase 2-like" evidence="6">
    <location>
        <begin position="9"/>
        <end position="137"/>
    </location>
</feature>
<dbReference type="Gene3D" id="3.90.550.10">
    <property type="entry name" value="Spore Coat Polysaccharide Biosynthesis Protein SpsA, Chain A"/>
    <property type="match status" value="1"/>
</dbReference>
<proteinExistence type="predicted"/>
<dbReference type="InterPro" id="IPR001173">
    <property type="entry name" value="Glyco_trans_2-like"/>
</dbReference>
<evidence type="ECO:0000259" key="6">
    <source>
        <dbReference type="Pfam" id="PF00535"/>
    </source>
</evidence>
<dbReference type="Pfam" id="PF00535">
    <property type="entry name" value="Glycos_transf_2"/>
    <property type="match status" value="1"/>
</dbReference>
<keyword evidence="2" id="KW-1003">Cell membrane</keyword>
<gene>
    <name evidence="7" type="ORF">MNBD_GAMMA22-680</name>
</gene>
<name>A0A3B0ZND7_9ZZZZ</name>
<keyword evidence="4 7" id="KW-0808">Transferase</keyword>
<organism evidence="7">
    <name type="scientific">hydrothermal vent metagenome</name>
    <dbReference type="NCBI Taxonomy" id="652676"/>
    <lineage>
        <taxon>unclassified sequences</taxon>
        <taxon>metagenomes</taxon>
        <taxon>ecological metagenomes</taxon>
    </lineage>
</organism>
<protein>
    <submittedName>
        <fullName evidence="7">Glycosyl transferase, family 2</fullName>
    </submittedName>
</protein>
<evidence type="ECO:0000256" key="3">
    <source>
        <dbReference type="ARBA" id="ARBA00022676"/>
    </source>
</evidence>
<dbReference type="InterPro" id="IPR026461">
    <property type="entry name" value="Trfase_2_rSAM/seldom_assoc"/>
</dbReference>